<gene>
    <name evidence="1" type="ORF">QAD02_003491</name>
</gene>
<sequence>MKSRDKVCEKLGATSASMPTTHESSQQLQPQNSGIAEVVLIGGVSITQEEFKNLSIVIEPEQLPTDPLDTGNQTASTHASDHANEEITPGMHSTLPKNKRSSGSRLGKALIENAKTDAAKEQAIRSCWPKSWPADIEAVCNQKKVDGDTRNKIIRTVKDRMVEVKLNTHADFDIAARIIMGEFKCFQSIANCGHVHVATILRKCYSNSLYHSKMKSKKKANKASTNVTTQNALVTNNIDAKQLMKEELAKAKPSVVNLKQYLDILREERVDKSKNGKMTAKDHLEEYPALKLSELVFYEFEIVFGISRTKIEGNWSSALPKMKEEFGLEKPLTEPDLLTIEALSYICQRLCRRKKDHPSCILKIYDESTLLSDTEPDADEAPYLIGVGDVTKESLSFSFYVDKVPMYSGRAMDALVSMYCYYWIFNLSYQPRSKLVFMFVEYILFRERTVSPITTKATITNLLSDLQIA</sequence>
<name>A0ACC2NMA1_9HYME</name>
<comment type="caution">
    <text evidence="1">The sequence shown here is derived from an EMBL/GenBank/DDBJ whole genome shotgun (WGS) entry which is preliminary data.</text>
</comment>
<reference evidence="1" key="1">
    <citation type="submission" date="2023-04" db="EMBL/GenBank/DDBJ databases">
        <title>A chromosome-level genome assembly of the parasitoid wasp Eretmocerus hayati.</title>
        <authorList>
            <person name="Zhong Y."/>
            <person name="Liu S."/>
            <person name="Liu Y."/>
        </authorList>
    </citation>
    <scope>NUCLEOTIDE SEQUENCE</scope>
    <source>
        <strain evidence="1">ZJU_SS_LIU_2023</strain>
    </source>
</reference>
<dbReference type="EMBL" id="CM056743">
    <property type="protein sequence ID" value="KAJ8672232.1"/>
    <property type="molecule type" value="Genomic_DNA"/>
</dbReference>
<protein>
    <submittedName>
        <fullName evidence="1">Uncharacterized protein</fullName>
    </submittedName>
</protein>
<accession>A0ACC2NMA1</accession>
<keyword evidence="2" id="KW-1185">Reference proteome</keyword>
<organism evidence="1 2">
    <name type="scientific">Eretmocerus hayati</name>
    <dbReference type="NCBI Taxonomy" id="131215"/>
    <lineage>
        <taxon>Eukaryota</taxon>
        <taxon>Metazoa</taxon>
        <taxon>Ecdysozoa</taxon>
        <taxon>Arthropoda</taxon>
        <taxon>Hexapoda</taxon>
        <taxon>Insecta</taxon>
        <taxon>Pterygota</taxon>
        <taxon>Neoptera</taxon>
        <taxon>Endopterygota</taxon>
        <taxon>Hymenoptera</taxon>
        <taxon>Apocrita</taxon>
        <taxon>Proctotrupomorpha</taxon>
        <taxon>Chalcidoidea</taxon>
        <taxon>Aphelinidae</taxon>
        <taxon>Aphelininae</taxon>
        <taxon>Eretmocerus</taxon>
    </lineage>
</organism>
<evidence type="ECO:0000313" key="2">
    <source>
        <dbReference type="Proteomes" id="UP001239111"/>
    </source>
</evidence>
<dbReference type="Proteomes" id="UP001239111">
    <property type="component" value="Chromosome 3"/>
</dbReference>
<proteinExistence type="predicted"/>
<evidence type="ECO:0000313" key="1">
    <source>
        <dbReference type="EMBL" id="KAJ8672232.1"/>
    </source>
</evidence>